<proteinExistence type="predicted"/>
<dbReference type="RefSeq" id="WP_187713690.1">
    <property type="nucleotide sequence ID" value="NZ_CP060780.1"/>
</dbReference>
<gene>
    <name evidence="2" type="ORF">H9L15_07685</name>
</gene>
<evidence type="ECO:0000313" key="2">
    <source>
        <dbReference type="EMBL" id="QNP42257.1"/>
    </source>
</evidence>
<accession>A0ABX6SXB1</accession>
<dbReference type="Proteomes" id="UP000516134">
    <property type="component" value="Chromosome"/>
</dbReference>
<dbReference type="Gene3D" id="3.40.50.10610">
    <property type="entry name" value="ABC-type transport auxiliary lipoprotein component"/>
    <property type="match status" value="1"/>
</dbReference>
<evidence type="ECO:0000313" key="3">
    <source>
        <dbReference type="Proteomes" id="UP000516134"/>
    </source>
</evidence>
<dbReference type="InterPro" id="IPR005586">
    <property type="entry name" value="ABC_trans_aux"/>
</dbReference>
<dbReference type="Pfam" id="PF03886">
    <property type="entry name" value="ABC_trans_aux"/>
    <property type="match status" value="1"/>
</dbReference>
<dbReference type="SUPFAM" id="SSF159594">
    <property type="entry name" value="XCC0632-like"/>
    <property type="match status" value="1"/>
</dbReference>
<feature type="domain" description="ABC-type transport auxiliary lipoprotein component" evidence="1">
    <location>
        <begin position="24"/>
        <end position="177"/>
    </location>
</feature>
<dbReference type="EMBL" id="CP060780">
    <property type="protein sequence ID" value="QNP42257.1"/>
    <property type="molecule type" value="Genomic_DNA"/>
</dbReference>
<name>A0ABX6SXB1_9SPHN</name>
<protein>
    <submittedName>
        <fullName evidence="2">Membrane integrity-associated transporter subunit PqiC</fullName>
    </submittedName>
</protein>
<reference evidence="2 3" key="1">
    <citation type="submission" date="2020-08" db="EMBL/GenBank/DDBJ databases">
        <title>Genome sequence of Sphingomonas daechungensis KACC 18115T.</title>
        <authorList>
            <person name="Hyun D.-W."/>
            <person name="Bae J.-W."/>
        </authorList>
    </citation>
    <scope>NUCLEOTIDE SEQUENCE [LARGE SCALE GENOMIC DNA]</scope>
    <source>
        <strain evidence="2 3">KACC 18115</strain>
    </source>
</reference>
<keyword evidence="3" id="KW-1185">Reference proteome</keyword>
<organism evidence="2 3">
    <name type="scientific">Sphingomonas daechungensis</name>
    <dbReference type="NCBI Taxonomy" id="1176646"/>
    <lineage>
        <taxon>Bacteria</taxon>
        <taxon>Pseudomonadati</taxon>
        <taxon>Pseudomonadota</taxon>
        <taxon>Alphaproteobacteria</taxon>
        <taxon>Sphingomonadales</taxon>
        <taxon>Sphingomonadaceae</taxon>
        <taxon>Sphingomonas</taxon>
    </lineage>
</organism>
<evidence type="ECO:0000259" key="1">
    <source>
        <dbReference type="Pfam" id="PF03886"/>
    </source>
</evidence>
<sequence>MLAEWSSWRRREGPASLLTLTPDAAPTGEFTRAANAGQSVTVSTPVVSKELRTTRIPVRVSPTDVQYVTDAQWIDTPDRLFANLVAETIRRTTNRVVLDPGMTGLDPGLIVSGELQEFGFDAGSGQVVVRFDGALSTAGGTRVETRRFEATVPSDGSSTGVGPALNQAANKVAHDVAGWVGNRQAP</sequence>